<accession>A0A166CXK1</accession>
<reference evidence="3 4" key="1">
    <citation type="submission" date="2016-04" db="EMBL/GenBank/DDBJ databases">
        <title>Genome sequence of Methanobrevibacter curvatus DSM 11111.</title>
        <authorList>
            <person name="Poehlein A."/>
            <person name="Seedorf H."/>
            <person name="Daniel R."/>
        </authorList>
    </citation>
    <scope>NUCLEOTIDE SEQUENCE [LARGE SCALE GENOMIC DNA]</scope>
    <source>
        <strain evidence="3 4">DSM 11111</strain>
    </source>
</reference>
<keyword evidence="2" id="KW-0472">Membrane</keyword>
<dbReference type="PATRIC" id="fig|49547.3.peg.347"/>
<dbReference type="AlphaFoldDB" id="A0A166CXK1"/>
<feature type="region of interest" description="Disordered" evidence="1">
    <location>
        <begin position="36"/>
        <end position="90"/>
    </location>
</feature>
<gene>
    <name evidence="3" type="ORF">MBCUR_03320</name>
</gene>
<protein>
    <submittedName>
        <fullName evidence="3">Uncharacterized protein</fullName>
    </submittedName>
</protein>
<dbReference type="PROSITE" id="PS51257">
    <property type="entry name" value="PROKAR_LIPOPROTEIN"/>
    <property type="match status" value="1"/>
</dbReference>
<dbReference type="STRING" id="49547.MBCUR_03320"/>
<organism evidence="3 4">
    <name type="scientific">Methanobrevibacter curvatus</name>
    <dbReference type="NCBI Taxonomy" id="49547"/>
    <lineage>
        <taxon>Archaea</taxon>
        <taxon>Methanobacteriati</taxon>
        <taxon>Methanobacteriota</taxon>
        <taxon>Methanomada group</taxon>
        <taxon>Methanobacteria</taxon>
        <taxon>Methanobacteriales</taxon>
        <taxon>Methanobacteriaceae</taxon>
        <taxon>Methanobrevibacter</taxon>
    </lineage>
</organism>
<keyword evidence="4" id="KW-1185">Reference proteome</keyword>
<sequence>MKLRNLIYICIATILIIACVSLIYTNLDNGQDIAENSSKVNNTNSINNNDINETENNTSNSTNEINPVKNIKGSNNFEKKNQPKNLPKNSKLSYSKAYSIANSYQGADGDNRNMTYVKYKGYEYDKGELYWNFGAYFKKNNEWLGTFRISDATGEIDLG</sequence>
<proteinExistence type="predicted"/>
<dbReference type="EMBL" id="LWMV01000056">
    <property type="protein sequence ID" value="KZX14970.1"/>
    <property type="molecule type" value="Genomic_DNA"/>
</dbReference>
<dbReference type="Proteomes" id="UP000077245">
    <property type="component" value="Unassembled WGS sequence"/>
</dbReference>
<keyword evidence="2" id="KW-0812">Transmembrane</keyword>
<name>A0A166CXK1_9EURY</name>
<evidence type="ECO:0000256" key="2">
    <source>
        <dbReference type="SAM" id="Phobius"/>
    </source>
</evidence>
<dbReference type="RefSeq" id="WP_067089396.1">
    <property type="nucleotide sequence ID" value="NZ_LWMV01000056.1"/>
</dbReference>
<evidence type="ECO:0000313" key="4">
    <source>
        <dbReference type="Proteomes" id="UP000077245"/>
    </source>
</evidence>
<evidence type="ECO:0000256" key="1">
    <source>
        <dbReference type="SAM" id="MobiDB-lite"/>
    </source>
</evidence>
<keyword evidence="2" id="KW-1133">Transmembrane helix</keyword>
<feature type="transmembrane region" description="Helical" evidence="2">
    <location>
        <begin position="6"/>
        <end position="27"/>
    </location>
</feature>
<evidence type="ECO:0000313" key="3">
    <source>
        <dbReference type="EMBL" id="KZX14970.1"/>
    </source>
</evidence>
<comment type="caution">
    <text evidence="3">The sequence shown here is derived from an EMBL/GenBank/DDBJ whole genome shotgun (WGS) entry which is preliminary data.</text>
</comment>
<feature type="compositionally biased region" description="Low complexity" evidence="1">
    <location>
        <begin position="41"/>
        <end position="66"/>
    </location>
</feature>